<evidence type="ECO:0000256" key="5">
    <source>
        <dbReference type="PROSITE-ProRule" id="PRU01091"/>
    </source>
</evidence>
<sequence>MSTVSQFRLGFLGPIAIWDGCRNVAVPDSRARSCLARLMLEPGAPVSRDRLADAIYDHRPPRTAQNQVQRAVSVLRQHRVDIETYEHGYILRTERQQIDGFAAEALIEQARVARTAGDDEAAVEIFGTALQLWRGPVFCGTTSADLQLRAVQWEELRLVAQEEQMWAELRLGKGRDLVPELAKLVQENSLHQSLHEQFMLALFRSGRSSEAVNTYHELRERLEAESGEEPRPTLRKLLRRIVMNDPTLLPEAPMARVPRQLPRPLPLIEGRKAEVGAILAAPDASGYASLVVVSGPGGVGKTTVATAAAHQLRDTYPHGQLFADLSGSSDPVGPADVLAHFLVDLGTREQAIPGDVEQRAKVFRSAIATRRLLIVLDDAASAAQVEPLLPGEPGCGVIITSRLPLAELPGAVRVRLSPVSEAAAREMLESSGRRLDDDPDAASGLIELCGGSPLALNIVAARLAARPHWSPRKLLKRILSSPVDEMASGELQVRPVLDSNYRLLDDRSRSLLRRLGFYGEPCFSLSDAAALANCSPNVAEDLLDNLIDAHFLEPGFRSHLLVLHYARERALAEEPEAVLLAALARVITSQRRKMLAVDR</sequence>
<dbReference type="GO" id="GO:0043531">
    <property type="term" value="F:ADP binding"/>
    <property type="evidence" value="ECO:0007669"/>
    <property type="project" value="InterPro"/>
</dbReference>
<dbReference type="InterPro" id="IPR005158">
    <property type="entry name" value="BTAD"/>
</dbReference>
<dbReference type="PRINTS" id="PR00364">
    <property type="entry name" value="DISEASERSIST"/>
</dbReference>
<proteinExistence type="inferred from homology"/>
<dbReference type="SMART" id="SM01043">
    <property type="entry name" value="BTAD"/>
    <property type="match status" value="1"/>
</dbReference>
<evidence type="ECO:0000256" key="3">
    <source>
        <dbReference type="ARBA" id="ARBA00023125"/>
    </source>
</evidence>
<dbReference type="PANTHER" id="PTHR35807">
    <property type="entry name" value="TRANSCRIPTIONAL REGULATOR REDD-RELATED"/>
    <property type="match status" value="1"/>
</dbReference>
<gene>
    <name evidence="7" type="ORF">ITP53_04180</name>
</gene>
<evidence type="ECO:0000256" key="2">
    <source>
        <dbReference type="ARBA" id="ARBA00023015"/>
    </source>
</evidence>
<dbReference type="Pfam" id="PF03704">
    <property type="entry name" value="BTAD"/>
    <property type="match status" value="1"/>
</dbReference>
<name>A0A931A7P6_9ACTN</name>
<dbReference type="GO" id="GO:0003677">
    <property type="term" value="F:DNA binding"/>
    <property type="evidence" value="ECO:0007669"/>
    <property type="project" value="UniProtKB-UniRule"/>
</dbReference>
<dbReference type="InterPro" id="IPR027417">
    <property type="entry name" value="P-loop_NTPase"/>
</dbReference>
<dbReference type="Proteomes" id="UP000605361">
    <property type="component" value="Unassembled WGS sequence"/>
</dbReference>
<dbReference type="PANTHER" id="PTHR35807:SF1">
    <property type="entry name" value="TRANSCRIPTIONAL REGULATOR REDD"/>
    <property type="match status" value="1"/>
</dbReference>
<evidence type="ECO:0000313" key="8">
    <source>
        <dbReference type="Proteomes" id="UP000605361"/>
    </source>
</evidence>
<dbReference type="SUPFAM" id="SSF52540">
    <property type="entry name" value="P-loop containing nucleoside triphosphate hydrolases"/>
    <property type="match status" value="1"/>
</dbReference>
<keyword evidence="3 5" id="KW-0238">DNA-binding</keyword>
<dbReference type="Gene3D" id="3.40.50.300">
    <property type="entry name" value="P-loop containing nucleotide triphosphate hydrolases"/>
    <property type="match status" value="1"/>
</dbReference>
<evidence type="ECO:0000256" key="1">
    <source>
        <dbReference type="ARBA" id="ARBA00005820"/>
    </source>
</evidence>
<dbReference type="InterPro" id="IPR051677">
    <property type="entry name" value="AfsR-DnrI-RedD_regulator"/>
</dbReference>
<dbReference type="CDD" id="cd15831">
    <property type="entry name" value="BTAD"/>
    <property type="match status" value="1"/>
</dbReference>
<comment type="similarity">
    <text evidence="1">Belongs to the AfsR/DnrI/RedD regulatory family.</text>
</comment>
<organism evidence="7 8">
    <name type="scientific">Nonomuraea cypriaca</name>
    <dbReference type="NCBI Taxonomy" id="1187855"/>
    <lineage>
        <taxon>Bacteria</taxon>
        <taxon>Bacillati</taxon>
        <taxon>Actinomycetota</taxon>
        <taxon>Actinomycetes</taxon>
        <taxon>Streptosporangiales</taxon>
        <taxon>Streptosporangiaceae</taxon>
        <taxon>Nonomuraea</taxon>
    </lineage>
</organism>
<dbReference type="PROSITE" id="PS51755">
    <property type="entry name" value="OMPR_PHOB"/>
    <property type="match status" value="1"/>
</dbReference>
<protein>
    <recommendedName>
        <fullName evidence="6">OmpR/PhoB-type domain-containing protein</fullName>
    </recommendedName>
</protein>
<dbReference type="SMART" id="SM00382">
    <property type="entry name" value="AAA"/>
    <property type="match status" value="1"/>
</dbReference>
<dbReference type="EMBL" id="JADOGI010000007">
    <property type="protein sequence ID" value="MBF8184949.1"/>
    <property type="molecule type" value="Genomic_DNA"/>
</dbReference>
<dbReference type="SUPFAM" id="SSF46894">
    <property type="entry name" value="C-terminal effector domain of the bipartite response regulators"/>
    <property type="match status" value="1"/>
</dbReference>
<dbReference type="InterPro" id="IPR002182">
    <property type="entry name" value="NB-ARC"/>
</dbReference>
<accession>A0A931A7P6</accession>
<feature type="domain" description="OmpR/PhoB-type" evidence="6">
    <location>
        <begin position="1"/>
        <end position="103"/>
    </location>
</feature>
<dbReference type="AlphaFoldDB" id="A0A931A7P6"/>
<dbReference type="InterPro" id="IPR011990">
    <property type="entry name" value="TPR-like_helical_dom_sf"/>
</dbReference>
<comment type="caution">
    <text evidence="7">The sequence shown here is derived from an EMBL/GenBank/DDBJ whole genome shotgun (WGS) entry which is preliminary data.</text>
</comment>
<dbReference type="Gene3D" id="1.10.10.10">
    <property type="entry name" value="Winged helix-like DNA-binding domain superfamily/Winged helix DNA-binding domain"/>
    <property type="match status" value="1"/>
</dbReference>
<dbReference type="GO" id="GO:0006355">
    <property type="term" value="P:regulation of DNA-templated transcription"/>
    <property type="evidence" value="ECO:0007669"/>
    <property type="project" value="InterPro"/>
</dbReference>
<keyword evidence="2" id="KW-0805">Transcription regulation</keyword>
<dbReference type="Gene3D" id="1.25.40.10">
    <property type="entry name" value="Tetratricopeptide repeat domain"/>
    <property type="match status" value="1"/>
</dbReference>
<evidence type="ECO:0000313" key="7">
    <source>
        <dbReference type="EMBL" id="MBF8184949.1"/>
    </source>
</evidence>
<evidence type="ECO:0000259" key="6">
    <source>
        <dbReference type="PROSITE" id="PS51755"/>
    </source>
</evidence>
<dbReference type="InterPro" id="IPR003593">
    <property type="entry name" value="AAA+_ATPase"/>
</dbReference>
<reference evidence="7" key="1">
    <citation type="submission" date="2020-11" db="EMBL/GenBank/DDBJ databases">
        <title>Whole-genome analyses of Nonomuraea sp. K274.</title>
        <authorList>
            <person name="Veyisoglu A."/>
        </authorList>
    </citation>
    <scope>NUCLEOTIDE SEQUENCE</scope>
    <source>
        <strain evidence="7">K274</strain>
    </source>
</reference>
<feature type="DNA-binding region" description="OmpR/PhoB-type" evidence="5">
    <location>
        <begin position="1"/>
        <end position="103"/>
    </location>
</feature>
<dbReference type="SUPFAM" id="SSF48452">
    <property type="entry name" value="TPR-like"/>
    <property type="match status" value="1"/>
</dbReference>
<keyword evidence="8" id="KW-1185">Reference proteome</keyword>
<dbReference type="InterPro" id="IPR036388">
    <property type="entry name" value="WH-like_DNA-bd_sf"/>
</dbReference>
<dbReference type="InterPro" id="IPR001867">
    <property type="entry name" value="OmpR/PhoB-type_DNA-bd"/>
</dbReference>
<dbReference type="GO" id="GO:0000160">
    <property type="term" value="P:phosphorelay signal transduction system"/>
    <property type="evidence" value="ECO:0007669"/>
    <property type="project" value="InterPro"/>
</dbReference>
<keyword evidence="4" id="KW-0804">Transcription</keyword>
<dbReference type="InterPro" id="IPR016032">
    <property type="entry name" value="Sig_transdc_resp-reg_C-effctor"/>
</dbReference>
<dbReference type="RefSeq" id="WP_195893937.1">
    <property type="nucleotide sequence ID" value="NZ_JADOGI010000007.1"/>
</dbReference>
<dbReference type="Pfam" id="PF00931">
    <property type="entry name" value="NB-ARC"/>
    <property type="match status" value="1"/>
</dbReference>
<evidence type="ECO:0000256" key="4">
    <source>
        <dbReference type="ARBA" id="ARBA00023163"/>
    </source>
</evidence>